<keyword evidence="3 6" id="KW-0812">Transmembrane</keyword>
<feature type="transmembrane region" description="Helical" evidence="6">
    <location>
        <begin position="175"/>
        <end position="194"/>
    </location>
</feature>
<dbReference type="Pfam" id="PF07690">
    <property type="entry name" value="MFS_1"/>
    <property type="match status" value="1"/>
</dbReference>
<dbReference type="SUPFAM" id="SSF103473">
    <property type="entry name" value="MFS general substrate transporter"/>
    <property type="match status" value="1"/>
</dbReference>
<dbReference type="Proteomes" id="UP000182680">
    <property type="component" value="Unassembled WGS sequence"/>
</dbReference>
<keyword evidence="4 6" id="KW-1133">Transmembrane helix</keyword>
<feature type="transmembrane region" description="Helical" evidence="6">
    <location>
        <begin position="107"/>
        <end position="137"/>
    </location>
</feature>
<gene>
    <name evidence="7" type="ORF">SAMN02910291_01015</name>
</gene>
<feature type="transmembrane region" description="Helical" evidence="6">
    <location>
        <begin position="258"/>
        <end position="279"/>
    </location>
</feature>
<dbReference type="GO" id="GO:0022857">
    <property type="term" value="F:transmembrane transporter activity"/>
    <property type="evidence" value="ECO:0007669"/>
    <property type="project" value="InterPro"/>
</dbReference>
<dbReference type="AlphaFoldDB" id="A0AA94HRW2"/>
<reference evidence="8" key="1">
    <citation type="submission" date="2016-11" db="EMBL/GenBank/DDBJ databases">
        <authorList>
            <person name="Jaros S."/>
            <person name="Januszkiewicz K."/>
            <person name="Wedrychowicz H."/>
        </authorList>
    </citation>
    <scope>NUCLEOTIDE SEQUENCE [LARGE SCALE GENOMIC DNA]</scope>
    <source>
        <strain evidence="8">DSM 7057</strain>
    </source>
</reference>
<dbReference type="Gene3D" id="1.20.1250.20">
    <property type="entry name" value="MFS general substrate transporter like domains"/>
    <property type="match status" value="1"/>
</dbReference>
<feature type="transmembrane region" description="Helical" evidence="6">
    <location>
        <begin position="291"/>
        <end position="310"/>
    </location>
</feature>
<accession>A0AA94HRW2</accession>
<dbReference type="InterPro" id="IPR004752">
    <property type="entry name" value="AmpG_permease/AT-1"/>
</dbReference>
<feature type="transmembrane region" description="Helical" evidence="6">
    <location>
        <begin position="350"/>
        <end position="371"/>
    </location>
</feature>
<feature type="transmembrane region" description="Helical" evidence="6">
    <location>
        <begin position="316"/>
        <end position="338"/>
    </location>
</feature>
<evidence type="ECO:0000256" key="1">
    <source>
        <dbReference type="ARBA" id="ARBA00004141"/>
    </source>
</evidence>
<evidence type="ECO:0000256" key="5">
    <source>
        <dbReference type="ARBA" id="ARBA00023136"/>
    </source>
</evidence>
<keyword evidence="5 6" id="KW-0472">Membrane</keyword>
<feature type="transmembrane region" description="Helical" evidence="6">
    <location>
        <begin position="377"/>
        <end position="399"/>
    </location>
</feature>
<evidence type="ECO:0000313" key="8">
    <source>
        <dbReference type="Proteomes" id="UP000182680"/>
    </source>
</evidence>
<dbReference type="PANTHER" id="PTHR12778:SF10">
    <property type="entry name" value="MAJOR FACILITATOR SUPERFAMILY DOMAIN-CONTAINING PROTEIN 3"/>
    <property type="match status" value="1"/>
</dbReference>
<feature type="transmembrane region" description="Helical" evidence="6">
    <location>
        <begin position="80"/>
        <end position="101"/>
    </location>
</feature>
<evidence type="ECO:0000256" key="4">
    <source>
        <dbReference type="ARBA" id="ARBA00022989"/>
    </source>
</evidence>
<feature type="transmembrane region" description="Helical" evidence="6">
    <location>
        <begin position="224"/>
        <end position="246"/>
    </location>
</feature>
<comment type="subcellular location">
    <subcellularLocation>
        <location evidence="1">Membrane</location>
        <topology evidence="1">Multi-pass membrane protein</topology>
    </subcellularLocation>
</comment>
<feature type="transmembrane region" description="Helical" evidence="6">
    <location>
        <begin position="50"/>
        <end position="68"/>
    </location>
</feature>
<feature type="transmembrane region" description="Helical" evidence="6">
    <location>
        <begin position="149"/>
        <end position="169"/>
    </location>
</feature>
<evidence type="ECO:0000256" key="2">
    <source>
        <dbReference type="ARBA" id="ARBA00022448"/>
    </source>
</evidence>
<feature type="transmembrane region" description="Helical" evidence="6">
    <location>
        <begin position="12"/>
        <end position="38"/>
    </location>
</feature>
<dbReference type="EMBL" id="FPIW01000012">
    <property type="protein sequence ID" value="SFW36428.1"/>
    <property type="molecule type" value="Genomic_DNA"/>
</dbReference>
<proteinExistence type="predicted"/>
<keyword evidence="2" id="KW-0813">Transport</keyword>
<dbReference type="InterPro" id="IPR036259">
    <property type="entry name" value="MFS_trans_sf"/>
</dbReference>
<dbReference type="InterPro" id="IPR011701">
    <property type="entry name" value="MFS"/>
</dbReference>
<dbReference type="GO" id="GO:0016020">
    <property type="term" value="C:membrane"/>
    <property type="evidence" value="ECO:0007669"/>
    <property type="project" value="UniProtKB-SubCell"/>
</dbReference>
<evidence type="ECO:0000313" key="7">
    <source>
        <dbReference type="EMBL" id="SFW36428.1"/>
    </source>
</evidence>
<name>A0AA94HRW2_DESDE</name>
<comment type="caution">
    <text evidence="7">The sequence shown here is derived from an EMBL/GenBank/DDBJ whole genome shotgun (WGS) entry which is preliminary data.</text>
</comment>
<organism evidence="7 8">
    <name type="scientific">Desulfovibrio desulfuricans</name>
    <dbReference type="NCBI Taxonomy" id="876"/>
    <lineage>
        <taxon>Bacteria</taxon>
        <taxon>Pseudomonadati</taxon>
        <taxon>Thermodesulfobacteriota</taxon>
        <taxon>Desulfovibrionia</taxon>
        <taxon>Desulfovibrionales</taxon>
        <taxon>Desulfovibrionaceae</taxon>
        <taxon>Desulfovibrio</taxon>
    </lineage>
</organism>
<evidence type="ECO:0000256" key="6">
    <source>
        <dbReference type="SAM" id="Phobius"/>
    </source>
</evidence>
<dbReference type="PANTHER" id="PTHR12778">
    <property type="entry name" value="SOLUTE CARRIER FAMILY 33 ACETYL-COA TRANSPORTER -RELATED"/>
    <property type="match status" value="1"/>
</dbReference>
<protein>
    <submittedName>
        <fullName evidence="7">Predicted arabinose efflux permease, MFS family</fullName>
    </submittedName>
</protein>
<sequence>MLHVLSRKPLSVWLLITSLYTTQFLGLSFFSVALVAILRGQGASLEQVSSVYILGMIGACKFLWAPLVDRVRFTPRIGHFRGWLLLMQSLMVVVLCFLANLDVTTDFGAIYLLCIVMAVCGATQDIATDALVCSLLTDEERGMGNGIQTAGGMFGFMVGAGLVLMAYPSLGWQKAVMILAAGTAISLAQLIFFVEPEFKIQSRKGWQVATRLVTFWQQPGSLSWLAMLLLFPVGITIAYSLLTPFLVDSLWPLERIGLIVNVFGPAMGIASSLFAGWLISRFGRSKTMNYCIVMQFLSVVAVLFVVQGHVSTMAVVFAVVIHFLGYVPSVTMLSTLMMDRASRESPATDYTVQFSVYQFFAMGTGGLGMVMAGRLGYVGAIFGAIGCAVLAGFVAKFYISKRVMCR</sequence>
<evidence type="ECO:0000256" key="3">
    <source>
        <dbReference type="ARBA" id="ARBA00022692"/>
    </source>
</evidence>